<protein>
    <submittedName>
        <fullName evidence="2">Uncharacterized protein</fullName>
    </submittedName>
</protein>
<feature type="region of interest" description="Disordered" evidence="1">
    <location>
        <begin position="54"/>
        <end position="98"/>
    </location>
</feature>
<evidence type="ECO:0000313" key="2">
    <source>
        <dbReference type="EMBL" id="EGW00561.1"/>
    </source>
</evidence>
<name>G3HH08_CRIGR</name>
<dbReference type="Proteomes" id="UP000001075">
    <property type="component" value="Unassembled WGS sequence"/>
</dbReference>
<dbReference type="InParanoid" id="G3HH08"/>
<accession>G3HH08</accession>
<evidence type="ECO:0000256" key="1">
    <source>
        <dbReference type="SAM" id="MobiDB-lite"/>
    </source>
</evidence>
<evidence type="ECO:0000313" key="3">
    <source>
        <dbReference type="Proteomes" id="UP000001075"/>
    </source>
</evidence>
<gene>
    <name evidence="2" type="ORF">I79_009903</name>
</gene>
<dbReference type="EMBL" id="JH000365">
    <property type="protein sequence ID" value="EGW00561.1"/>
    <property type="molecule type" value="Genomic_DNA"/>
</dbReference>
<sequence length="98" mass="10182">MVAFPEEADAGGVWVRAAQPAAIALTATSQAPEAGVLEEVRLALGHLTCCVPSRKKDAPAPCTALSPPPAPPRCRAPPQTCSPRRAKSLEISTAARDR</sequence>
<feature type="compositionally biased region" description="Pro residues" evidence="1">
    <location>
        <begin position="66"/>
        <end position="75"/>
    </location>
</feature>
<reference evidence="3" key="1">
    <citation type="journal article" date="2011" name="Nat. Biotechnol.">
        <title>The genomic sequence of the Chinese hamster ovary (CHO)-K1 cell line.</title>
        <authorList>
            <person name="Xu X."/>
            <person name="Nagarajan H."/>
            <person name="Lewis N.E."/>
            <person name="Pan S."/>
            <person name="Cai Z."/>
            <person name="Liu X."/>
            <person name="Chen W."/>
            <person name="Xie M."/>
            <person name="Wang W."/>
            <person name="Hammond S."/>
            <person name="Andersen M.R."/>
            <person name="Neff N."/>
            <person name="Passarelli B."/>
            <person name="Koh W."/>
            <person name="Fan H.C."/>
            <person name="Wang J."/>
            <person name="Gui Y."/>
            <person name="Lee K.H."/>
            <person name="Betenbaugh M.J."/>
            <person name="Quake S.R."/>
            <person name="Famili I."/>
            <person name="Palsson B.O."/>
            <person name="Wang J."/>
        </authorList>
    </citation>
    <scope>NUCLEOTIDE SEQUENCE [LARGE SCALE GENOMIC DNA]</scope>
    <source>
        <strain evidence="3">CHO K1 cell line</strain>
    </source>
</reference>
<organism evidence="2 3">
    <name type="scientific">Cricetulus griseus</name>
    <name type="common">Chinese hamster</name>
    <name type="synonym">Cricetulus barabensis griseus</name>
    <dbReference type="NCBI Taxonomy" id="10029"/>
    <lineage>
        <taxon>Eukaryota</taxon>
        <taxon>Metazoa</taxon>
        <taxon>Chordata</taxon>
        <taxon>Craniata</taxon>
        <taxon>Vertebrata</taxon>
        <taxon>Euteleostomi</taxon>
        <taxon>Mammalia</taxon>
        <taxon>Eutheria</taxon>
        <taxon>Euarchontoglires</taxon>
        <taxon>Glires</taxon>
        <taxon>Rodentia</taxon>
        <taxon>Myomorpha</taxon>
        <taxon>Muroidea</taxon>
        <taxon>Cricetidae</taxon>
        <taxon>Cricetinae</taxon>
        <taxon>Cricetulus</taxon>
    </lineage>
</organism>
<dbReference type="AlphaFoldDB" id="G3HH08"/>
<proteinExistence type="predicted"/>